<dbReference type="SMART" id="SM00421">
    <property type="entry name" value="HTH_LUXR"/>
    <property type="match status" value="1"/>
</dbReference>
<dbReference type="RefSeq" id="WP_242623176.1">
    <property type="nucleotide sequence ID" value="NZ_SHKL01000001.1"/>
</dbReference>
<dbReference type="SUPFAM" id="SSF46894">
    <property type="entry name" value="C-terminal effector domain of the bipartite response regulators"/>
    <property type="match status" value="1"/>
</dbReference>
<evidence type="ECO:0000313" key="2">
    <source>
        <dbReference type="EMBL" id="RZT86757.1"/>
    </source>
</evidence>
<accession>A0A4Q7UXG4</accession>
<dbReference type="PRINTS" id="PR00038">
    <property type="entry name" value="HTHLUXR"/>
</dbReference>
<dbReference type="PROSITE" id="PS50043">
    <property type="entry name" value="HTH_LUXR_2"/>
    <property type="match status" value="1"/>
</dbReference>
<dbReference type="Pfam" id="PF00196">
    <property type="entry name" value="GerE"/>
    <property type="match status" value="1"/>
</dbReference>
<protein>
    <submittedName>
        <fullName evidence="2">Regulatory LuxR family protein</fullName>
    </submittedName>
</protein>
<evidence type="ECO:0000313" key="3">
    <source>
        <dbReference type="Proteomes" id="UP000291591"/>
    </source>
</evidence>
<gene>
    <name evidence="2" type="ORF">EV383_3655</name>
</gene>
<dbReference type="GO" id="GO:0006355">
    <property type="term" value="P:regulation of DNA-templated transcription"/>
    <property type="evidence" value="ECO:0007669"/>
    <property type="project" value="InterPro"/>
</dbReference>
<name>A0A4Q7UXG4_PSEST</name>
<sequence length="895" mass="94474">MARQRGGVVGRRDELTDLVPPDGRGGLVVLRGAHGSGRSAVLAALGRELRADGVVVLDVGFGDERVEWDLFGACAVLAAVRERFEDLDADPALGASISAVAGLCTPESYGSPARRSALLAEMGRMFTRIGVHSRVALLADDVDAVGQPLFALAPAHLSGHYVVAGCTGDAGRPGGSAELCDVADRVVELGPLPDADVDLLLRRVGNVPVDPAVPAALRAALGPLYGNPATLLATVAELRARDRLVVAHDHLCLRDLDPGCCAAPIALPAGHPLLTEVGDGPARDLVVLAAGYTDLGVDDVPALAAATGRPVDECGREVDRLVRAGVLDGDAAGRLSLRCPALGTTLLEQAGCGTVTELHRAMAAHLHAAAQAGAPCDPSVLADHVVAAGAALPPTPDLATLLHDEAVRVAVLHPDHAARRYLAAWRHAGPGRGRMRVQSELVRLLVRNGRCELLTGFVAEIVAEGPPEADPRVRSELAVAAALAALHCGRPVSAAVRDALAEPGYEHCPLRFCDRWFAGEPVELDDLVAAFAHLTDGWPRPQLAATLQDRSQRRRRARFGIEVAFATRALVPVFEWLYGADYGAPAHGALAAYHRVVQTYATGAWTDALCAARELATATHGDPLSRQIAQLLAAEMCNWRGEDRRAAAWLDAVPADGPFTAIRGWVACGIRYREGDAAGALAAGWEAYRRIGSGSGDAGGWRLLVRMATVAAEAGDAAWTARLAEETSVRERRNRATVARESISLLVGLTTGDETAVREGLALVRGREHRPELAWACLATGLVAADPQRWLHEAYEIAREIGAPRLRARAKQLMAGRGVAAPVARSRPDRFSDIEVRIVELIRDGATNRRIAIAIGVSEKTVENHLTKLFLKAGCRTRHGLAAASLDGRLEAIGA</sequence>
<dbReference type="InterPro" id="IPR000792">
    <property type="entry name" value="Tscrpt_reg_LuxR_C"/>
</dbReference>
<dbReference type="InterPro" id="IPR036388">
    <property type="entry name" value="WH-like_DNA-bd_sf"/>
</dbReference>
<comment type="caution">
    <text evidence="2">The sequence shown here is derived from an EMBL/GenBank/DDBJ whole genome shotgun (WGS) entry which is preliminary data.</text>
</comment>
<dbReference type="CDD" id="cd06170">
    <property type="entry name" value="LuxR_C_like"/>
    <property type="match status" value="1"/>
</dbReference>
<evidence type="ECO:0000259" key="1">
    <source>
        <dbReference type="PROSITE" id="PS50043"/>
    </source>
</evidence>
<dbReference type="Proteomes" id="UP000291591">
    <property type="component" value="Unassembled WGS sequence"/>
</dbReference>
<feature type="domain" description="HTH luxR-type" evidence="1">
    <location>
        <begin position="824"/>
        <end position="889"/>
    </location>
</feature>
<dbReference type="GO" id="GO:0003677">
    <property type="term" value="F:DNA binding"/>
    <property type="evidence" value="ECO:0007669"/>
    <property type="project" value="InterPro"/>
</dbReference>
<dbReference type="Gene3D" id="1.10.10.10">
    <property type="entry name" value="Winged helix-like DNA-binding domain superfamily/Winged helix DNA-binding domain"/>
    <property type="match status" value="1"/>
</dbReference>
<organism evidence="2 3">
    <name type="scientific">Pseudonocardia sediminis</name>
    <dbReference type="NCBI Taxonomy" id="1397368"/>
    <lineage>
        <taxon>Bacteria</taxon>
        <taxon>Bacillati</taxon>
        <taxon>Actinomycetota</taxon>
        <taxon>Actinomycetes</taxon>
        <taxon>Pseudonocardiales</taxon>
        <taxon>Pseudonocardiaceae</taxon>
        <taxon>Pseudonocardia</taxon>
    </lineage>
</organism>
<reference evidence="2 3" key="1">
    <citation type="submission" date="2019-02" db="EMBL/GenBank/DDBJ databases">
        <title>Sequencing the genomes of 1000 actinobacteria strains.</title>
        <authorList>
            <person name="Klenk H.-P."/>
        </authorList>
    </citation>
    <scope>NUCLEOTIDE SEQUENCE [LARGE SCALE GENOMIC DNA]</scope>
    <source>
        <strain evidence="2 3">DSM 45779</strain>
    </source>
</reference>
<keyword evidence="3" id="KW-1185">Reference proteome</keyword>
<dbReference type="AlphaFoldDB" id="A0A4Q7UXG4"/>
<dbReference type="InterPro" id="IPR016032">
    <property type="entry name" value="Sig_transdc_resp-reg_C-effctor"/>
</dbReference>
<dbReference type="EMBL" id="SHKL01000001">
    <property type="protein sequence ID" value="RZT86757.1"/>
    <property type="molecule type" value="Genomic_DNA"/>
</dbReference>
<proteinExistence type="predicted"/>